<dbReference type="AlphaFoldDB" id="A0A9N9KIX9"/>
<evidence type="ECO:0000313" key="1">
    <source>
        <dbReference type="EMBL" id="CAG8839279.1"/>
    </source>
</evidence>
<feature type="non-terminal residue" evidence="1">
    <location>
        <position position="1"/>
    </location>
</feature>
<gene>
    <name evidence="1" type="ORF">CPELLU_LOCUS21832</name>
</gene>
<evidence type="ECO:0000313" key="2">
    <source>
        <dbReference type="Proteomes" id="UP000789759"/>
    </source>
</evidence>
<accession>A0A9N9KIX9</accession>
<dbReference type="Proteomes" id="UP000789759">
    <property type="component" value="Unassembled WGS sequence"/>
</dbReference>
<dbReference type="OrthoDB" id="2402522at2759"/>
<name>A0A9N9KIX9_9GLOM</name>
<feature type="non-terminal residue" evidence="1">
    <location>
        <position position="69"/>
    </location>
</feature>
<comment type="caution">
    <text evidence="1">The sequence shown here is derived from an EMBL/GenBank/DDBJ whole genome shotgun (WGS) entry which is preliminary data.</text>
</comment>
<reference evidence="1" key="1">
    <citation type="submission" date="2021-06" db="EMBL/GenBank/DDBJ databases">
        <authorList>
            <person name="Kallberg Y."/>
            <person name="Tangrot J."/>
            <person name="Rosling A."/>
        </authorList>
    </citation>
    <scope>NUCLEOTIDE SEQUENCE</scope>
    <source>
        <strain evidence="1">FL966</strain>
    </source>
</reference>
<proteinExistence type="predicted"/>
<sequence>QYGLGIFDNEISEINLHNPHEIFDIQNNYILNDLVNSNDQLSFLPNLSNTTINTINQYNLTDALIAYEM</sequence>
<dbReference type="EMBL" id="CAJVQA010086709">
    <property type="protein sequence ID" value="CAG8839279.1"/>
    <property type="molecule type" value="Genomic_DNA"/>
</dbReference>
<organism evidence="1 2">
    <name type="scientific">Cetraspora pellucida</name>
    <dbReference type="NCBI Taxonomy" id="1433469"/>
    <lineage>
        <taxon>Eukaryota</taxon>
        <taxon>Fungi</taxon>
        <taxon>Fungi incertae sedis</taxon>
        <taxon>Mucoromycota</taxon>
        <taxon>Glomeromycotina</taxon>
        <taxon>Glomeromycetes</taxon>
        <taxon>Diversisporales</taxon>
        <taxon>Gigasporaceae</taxon>
        <taxon>Cetraspora</taxon>
    </lineage>
</organism>
<protein>
    <submittedName>
        <fullName evidence="1">1054_t:CDS:1</fullName>
    </submittedName>
</protein>
<keyword evidence="2" id="KW-1185">Reference proteome</keyword>